<keyword evidence="2" id="KW-1185">Reference proteome</keyword>
<dbReference type="EMBL" id="MU004231">
    <property type="protein sequence ID" value="KAF2672809.1"/>
    <property type="molecule type" value="Genomic_DNA"/>
</dbReference>
<accession>A0A6A6UKM9</accession>
<sequence length="57" mass="6309">MGIVFFSVVACFLTWESLILLVPIYMGLVHCLLATLMGYAHATLSEKLVPLRVLISN</sequence>
<gene>
    <name evidence="1" type="ORF">BT63DRAFT_137108</name>
</gene>
<dbReference type="Proteomes" id="UP000799302">
    <property type="component" value="Unassembled WGS sequence"/>
</dbReference>
<proteinExistence type="predicted"/>
<organism evidence="1 2">
    <name type="scientific">Microthyrium microscopicum</name>
    <dbReference type="NCBI Taxonomy" id="703497"/>
    <lineage>
        <taxon>Eukaryota</taxon>
        <taxon>Fungi</taxon>
        <taxon>Dikarya</taxon>
        <taxon>Ascomycota</taxon>
        <taxon>Pezizomycotina</taxon>
        <taxon>Dothideomycetes</taxon>
        <taxon>Dothideomycetes incertae sedis</taxon>
        <taxon>Microthyriales</taxon>
        <taxon>Microthyriaceae</taxon>
        <taxon>Microthyrium</taxon>
    </lineage>
</organism>
<protein>
    <submittedName>
        <fullName evidence="1">Uncharacterized protein</fullName>
    </submittedName>
</protein>
<dbReference type="AlphaFoldDB" id="A0A6A6UKM9"/>
<reference evidence="1" key="1">
    <citation type="journal article" date="2020" name="Stud. Mycol.">
        <title>101 Dothideomycetes genomes: a test case for predicting lifestyles and emergence of pathogens.</title>
        <authorList>
            <person name="Haridas S."/>
            <person name="Albert R."/>
            <person name="Binder M."/>
            <person name="Bloem J."/>
            <person name="Labutti K."/>
            <person name="Salamov A."/>
            <person name="Andreopoulos B."/>
            <person name="Baker S."/>
            <person name="Barry K."/>
            <person name="Bills G."/>
            <person name="Bluhm B."/>
            <person name="Cannon C."/>
            <person name="Castanera R."/>
            <person name="Culley D."/>
            <person name="Daum C."/>
            <person name="Ezra D."/>
            <person name="Gonzalez J."/>
            <person name="Henrissat B."/>
            <person name="Kuo A."/>
            <person name="Liang C."/>
            <person name="Lipzen A."/>
            <person name="Lutzoni F."/>
            <person name="Magnuson J."/>
            <person name="Mondo S."/>
            <person name="Nolan M."/>
            <person name="Ohm R."/>
            <person name="Pangilinan J."/>
            <person name="Park H.-J."/>
            <person name="Ramirez L."/>
            <person name="Alfaro M."/>
            <person name="Sun H."/>
            <person name="Tritt A."/>
            <person name="Yoshinaga Y."/>
            <person name="Zwiers L.-H."/>
            <person name="Turgeon B."/>
            <person name="Goodwin S."/>
            <person name="Spatafora J."/>
            <person name="Crous P."/>
            <person name="Grigoriev I."/>
        </authorList>
    </citation>
    <scope>NUCLEOTIDE SEQUENCE</scope>
    <source>
        <strain evidence="1">CBS 115976</strain>
    </source>
</reference>
<evidence type="ECO:0000313" key="1">
    <source>
        <dbReference type="EMBL" id="KAF2672809.1"/>
    </source>
</evidence>
<evidence type="ECO:0000313" key="2">
    <source>
        <dbReference type="Proteomes" id="UP000799302"/>
    </source>
</evidence>
<name>A0A6A6UKM9_9PEZI</name>